<dbReference type="EMBL" id="JAIWYP010000002">
    <property type="protein sequence ID" value="KAH3861098.1"/>
    <property type="molecule type" value="Genomic_DNA"/>
</dbReference>
<dbReference type="GO" id="GO:0008076">
    <property type="term" value="C:voltage-gated potassium channel complex"/>
    <property type="evidence" value="ECO:0007669"/>
    <property type="project" value="InterPro"/>
</dbReference>
<dbReference type="Pfam" id="PF02214">
    <property type="entry name" value="BTB_2"/>
    <property type="match status" value="1"/>
</dbReference>
<feature type="domain" description="Potassium channel tetramerisation-type BTB" evidence="8">
    <location>
        <begin position="10"/>
        <end position="101"/>
    </location>
</feature>
<comment type="subcellular location">
    <subcellularLocation>
        <location evidence="1">Membrane</location>
        <topology evidence="1">Multi-pass membrane protein</topology>
    </subcellularLocation>
</comment>
<dbReference type="PANTHER" id="PTHR11537">
    <property type="entry name" value="VOLTAGE-GATED POTASSIUM CHANNEL"/>
    <property type="match status" value="1"/>
</dbReference>
<evidence type="ECO:0000256" key="2">
    <source>
        <dbReference type="ARBA" id="ARBA00022448"/>
    </source>
</evidence>
<evidence type="ECO:0000256" key="6">
    <source>
        <dbReference type="ARBA" id="ARBA00023136"/>
    </source>
</evidence>
<keyword evidence="4" id="KW-1133">Transmembrane helix</keyword>
<dbReference type="Gene3D" id="3.30.710.10">
    <property type="entry name" value="Potassium Channel Kv1.1, Chain A"/>
    <property type="match status" value="1"/>
</dbReference>
<dbReference type="InterPro" id="IPR011333">
    <property type="entry name" value="SKP1/BTB/POZ_sf"/>
</dbReference>
<organism evidence="9 10">
    <name type="scientific">Dreissena polymorpha</name>
    <name type="common">Zebra mussel</name>
    <name type="synonym">Mytilus polymorpha</name>
    <dbReference type="NCBI Taxonomy" id="45954"/>
    <lineage>
        <taxon>Eukaryota</taxon>
        <taxon>Metazoa</taxon>
        <taxon>Spiralia</taxon>
        <taxon>Lophotrochozoa</taxon>
        <taxon>Mollusca</taxon>
        <taxon>Bivalvia</taxon>
        <taxon>Autobranchia</taxon>
        <taxon>Heteroconchia</taxon>
        <taxon>Euheterodonta</taxon>
        <taxon>Imparidentia</taxon>
        <taxon>Neoheterodontei</taxon>
        <taxon>Myida</taxon>
        <taxon>Dreissenoidea</taxon>
        <taxon>Dreissenidae</taxon>
        <taxon>Dreissena</taxon>
    </lineage>
</organism>
<keyword evidence="2" id="KW-0813">Transport</keyword>
<name>A0A9D4LM80_DREPO</name>
<evidence type="ECO:0000256" key="3">
    <source>
        <dbReference type="ARBA" id="ARBA00022692"/>
    </source>
</evidence>
<evidence type="ECO:0000256" key="7">
    <source>
        <dbReference type="ARBA" id="ARBA00023303"/>
    </source>
</evidence>
<evidence type="ECO:0000256" key="4">
    <source>
        <dbReference type="ARBA" id="ARBA00022989"/>
    </source>
</evidence>
<evidence type="ECO:0000313" key="9">
    <source>
        <dbReference type="EMBL" id="KAH3861098.1"/>
    </source>
</evidence>
<dbReference type="GO" id="GO:0051260">
    <property type="term" value="P:protein homooligomerization"/>
    <property type="evidence" value="ECO:0007669"/>
    <property type="project" value="InterPro"/>
</dbReference>
<dbReference type="GO" id="GO:0001508">
    <property type="term" value="P:action potential"/>
    <property type="evidence" value="ECO:0007669"/>
    <property type="project" value="TreeGrafter"/>
</dbReference>
<keyword evidence="7" id="KW-0407">Ion channel</keyword>
<dbReference type="InterPro" id="IPR003974">
    <property type="entry name" value="K_chnl_volt-dep_Kv3"/>
</dbReference>
<keyword evidence="10" id="KW-1185">Reference proteome</keyword>
<dbReference type="PANTHER" id="PTHR11537:SF254">
    <property type="entry name" value="POTASSIUM VOLTAGE-GATED CHANNEL PROTEIN SHAB"/>
    <property type="match status" value="1"/>
</dbReference>
<dbReference type="InterPro" id="IPR003131">
    <property type="entry name" value="T1-type_BTB"/>
</dbReference>
<dbReference type="AlphaFoldDB" id="A0A9D4LM80"/>
<reference evidence="9" key="2">
    <citation type="submission" date="2020-11" db="EMBL/GenBank/DDBJ databases">
        <authorList>
            <person name="McCartney M.A."/>
            <person name="Auch B."/>
            <person name="Kono T."/>
            <person name="Mallez S."/>
            <person name="Becker A."/>
            <person name="Gohl D.M."/>
            <person name="Silverstein K.A.T."/>
            <person name="Koren S."/>
            <person name="Bechman K.B."/>
            <person name="Herman A."/>
            <person name="Abrahante J.E."/>
            <person name="Garbe J."/>
        </authorList>
    </citation>
    <scope>NUCLEOTIDE SEQUENCE</scope>
    <source>
        <strain evidence="9">Duluth1</strain>
        <tissue evidence="9">Whole animal</tissue>
    </source>
</reference>
<comment type="caution">
    <text evidence="9">The sequence shown here is derived from an EMBL/GenBank/DDBJ whole genome shotgun (WGS) entry which is preliminary data.</text>
</comment>
<keyword evidence="6" id="KW-0472">Membrane</keyword>
<proteinExistence type="predicted"/>
<keyword evidence="3" id="KW-0812">Transmembrane</keyword>
<keyword evidence="5" id="KW-0406">Ion transport</keyword>
<reference evidence="9" key="1">
    <citation type="journal article" date="2019" name="bioRxiv">
        <title>The Genome of the Zebra Mussel, Dreissena polymorpha: A Resource for Invasive Species Research.</title>
        <authorList>
            <person name="McCartney M.A."/>
            <person name="Auch B."/>
            <person name="Kono T."/>
            <person name="Mallez S."/>
            <person name="Zhang Y."/>
            <person name="Obille A."/>
            <person name="Becker A."/>
            <person name="Abrahante J.E."/>
            <person name="Garbe J."/>
            <person name="Badalamenti J.P."/>
            <person name="Herman A."/>
            <person name="Mangelson H."/>
            <person name="Liachko I."/>
            <person name="Sullivan S."/>
            <person name="Sone E.D."/>
            <person name="Koren S."/>
            <person name="Silverstein K.A.T."/>
            <person name="Beckman K.B."/>
            <person name="Gohl D.M."/>
        </authorList>
    </citation>
    <scope>NUCLEOTIDE SEQUENCE</scope>
    <source>
        <strain evidence="9">Duluth1</strain>
        <tissue evidence="9">Whole animal</tissue>
    </source>
</reference>
<evidence type="ECO:0000256" key="5">
    <source>
        <dbReference type="ARBA" id="ARBA00023065"/>
    </source>
</evidence>
<protein>
    <recommendedName>
        <fullName evidence="8">Potassium channel tetramerisation-type BTB domain-containing protein</fullName>
    </recommendedName>
</protein>
<dbReference type="SUPFAM" id="SSF54695">
    <property type="entry name" value="POZ domain"/>
    <property type="match status" value="1"/>
</dbReference>
<dbReference type="Proteomes" id="UP000828390">
    <property type="component" value="Unassembled WGS sequence"/>
</dbReference>
<evidence type="ECO:0000256" key="1">
    <source>
        <dbReference type="ARBA" id="ARBA00004141"/>
    </source>
</evidence>
<sequence length="184" mass="21099">MEPIPEDSIVRINVGGIRFQCYRKALNTFPDSKLASIEKLATECYRNDSNEFFFDRNPLLFAFILDGYRKGLLHLPKDHCGITYKEELEFWNLSARWVAPCCWETLYKCDSDVETMKQLLISFKRTNEKMLVKEGSDDLKTRLWQFLEIPNSSKHAMVIMLVSVIDTLSGKTGLNACASSVVAD</sequence>
<dbReference type="PRINTS" id="PR01498">
    <property type="entry name" value="SHAWCHANNEL"/>
</dbReference>
<dbReference type="GO" id="GO:0005249">
    <property type="term" value="F:voltage-gated potassium channel activity"/>
    <property type="evidence" value="ECO:0007669"/>
    <property type="project" value="InterPro"/>
</dbReference>
<dbReference type="InterPro" id="IPR028325">
    <property type="entry name" value="VG_K_chnl"/>
</dbReference>
<evidence type="ECO:0000259" key="8">
    <source>
        <dbReference type="Pfam" id="PF02214"/>
    </source>
</evidence>
<gene>
    <name evidence="9" type="ORF">DPMN_024026</name>
</gene>
<evidence type="ECO:0000313" key="10">
    <source>
        <dbReference type="Proteomes" id="UP000828390"/>
    </source>
</evidence>
<accession>A0A9D4LM80</accession>